<comment type="caution">
    <text evidence="3">The sequence shown here is derived from an EMBL/GenBank/DDBJ whole genome shotgun (WGS) entry which is preliminary data.</text>
</comment>
<keyword evidence="4" id="KW-1185">Reference proteome</keyword>
<dbReference type="PROSITE" id="PS51257">
    <property type="entry name" value="PROKAR_LIPOPROTEIN"/>
    <property type="match status" value="1"/>
</dbReference>
<protein>
    <submittedName>
        <fullName evidence="3">Protease complex subunit PrcB family protein</fullName>
    </submittedName>
</protein>
<dbReference type="GO" id="GO:0008233">
    <property type="term" value="F:peptidase activity"/>
    <property type="evidence" value="ECO:0007669"/>
    <property type="project" value="UniProtKB-KW"/>
</dbReference>
<feature type="region of interest" description="Disordered" evidence="1">
    <location>
        <begin position="19"/>
        <end position="40"/>
    </location>
</feature>
<feature type="compositionally biased region" description="Basic and acidic residues" evidence="1">
    <location>
        <begin position="27"/>
        <end position="40"/>
    </location>
</feature>
<gene>
    <name evidence="3" type="ORF">ACFQ1M_09315</name>
</gene>
<dbReference type="Pfam" id="PF14343">
    <property type="entry name" value="PrcB_C"/>
    <property type="match status" value="1"/>
</dbReference>
<reference evidence="4" key="1">
    <citation type="journal article" date="2019" name="Int. J. Syst. Evol. Microbiol.">
        <title>The Global Catalogue of Microorganisms (GCM) 10K type strain sequencing project: providing services to taxonomists for standard genome sequencing and annotation.</title>
        <authorList>
            <consortium name="The Broad Institute Genomics Platform"/>
            <consortium name="The Broad Institute Genome Sequencing Center for Infectious Disease"/>
            <person name="Wu L."/>
            <person name="Ma J."/>
        </authorList>
    </citation>
    <scope>NUCLEOTIDE SEQUENCE [LARGE SCALE GENOMIC DNA]</scope>
    <source>
        <strain evidence="4">CCUG 62952</strain>
    </source>
</reference>
<accession>A0ABW3D002</accession>
<dbReference type="RefSeq" id="WP_386407343.1">
    <property type="nucleotide sequence ID" value="NZ_JBHTJH010000005.1"/>
</dbReference>
<evidence type="ECO:0000313" key="4">
    <source>
        <dbReference type="Proteomes" id="UP001596978"/>
    </source>
</evidence>
<dbReference type="GO" id="GO:0006508">
    <property type="term" value="P:proteolysis"/>
    <property type="evidence" value="ECO:0007669"/>
    <property type="project" value="UniProtKB-KW"/>
</dbReference>
<keyword evidence="3" id="KW-0378">Hydrolase</keyword>
<sequence length="169" mass="19007">MKSIFLVLLTIILSCGGSRSPVNNEQQPDKTKNERPMSISQEKKYEVLVQDASGGPVEPQILVIKEPKALQDFYIKINMTRRPGYPLPNIDFDKEMVVILCMGQKNTGGYSIDIDSVEELEGTRRIWVRENGPGPNDMATMALTEPFCIVKMTATDKKIVFEKVQVSKK</sequence>
<name>A0ABW3D002_9FLAO</name>
<evidence type="ECO:0000259" key="2">
    <source>
        <dbReference type="Pfam" id="PF14343"/>
    </source>
</evidence>
<dbReference type="InterPro" id="IPR025748">
    <property type="entry name" value="PrcB_C_dom"/>
</dbReference>
<feature type="domain" description="PrcB C-terminal" evidence="2">
    <location>
        <begin position="96"/>
        <end position="152"/>
    </location>
</feature>
<evidence type="ECO:0000313" key="3">
    <source>
        <dbReference type="EMBL" id="MFD0862410.1"/>
    </source>
</evidence>
<dbReference type="EMBL" id="JBHTJH010000005">
    <property type="protein sequence ID" value="MFD0862410.1"/>
    <property type="molecule type" value="Genomic_DNA"/>
</dbReference>
<dbReference type="Proteomes" id="UP001596978">
    <property type="component" value="Unassembled WGS sequence"/>
</dbReference>
<proteinExistence type="predicted"/>
<evidence type="ECO:0000256" key="1">
    <source>
        <dbReference type="SAM" id="MobiDB-lite"/>
    </source>
</evidence>
<organism evidence="3 4">
    <name type="scientific">Sungkyunkwania multivorans</name>
    <dbReference type="NCBI Taxonomy" id="1173618"/>
    <lineage>
        <taxon>Bacteria</taxon>
        <taxon>Pseudomonadati</taxon>
        <taxon>Bacteroidota</taxon>
        <taxon>Flavobacteriia</taxon>
        <taxon>Flavobacteriales</taxon>
        <taxon>Flavobacteriaceae</taxon>
        <taxon>Sungkyunkwania</taxon>
    </lineage>
</organism>
<keyword evidence="3" id="KW-0645">Protease</keyword>